<name>A0A5N5QPZ2_9AGAM</name>
<accession>A0A5N5QPZ2</accession>
<proteinExistence type="predicted"/>
<dbReference type="EMBL" id="SSOP01000030">
    <property type="protein sequence ID" value="KAB5593774.1"/>
    <property type="molecule type" value="Genomic_DNA"/>
</dbReference>
<evidence type="ECO:0000313" key="2">
    <source>
        <dbReference type="Proteomes" id="UP000383932"/>
    </source>
</evidence>
<sequence length="305" mass="35410">MVEPVADELHRIIFSTMSTGDDLERRTVIGSTAQWFADDTTGEIKNTQVPTWGEFIAIRFILEPIVKRAKFKDEREAREGTPWHLIGHVLNILARMELTRQKVMEEATRALELNSHLKKGKSKATEDDDDPLLLPDNERKTLKYLTSSKLSDRLREQYMLISLQLRRMHIYETLRTRTPDVDELIKKHFPQNLTTDTSNLYIAGMKGATPEEIKSYSVTRLLVYKLYREVDAWEDGLQKRNISEDMMNGLSRNSGHEFSYPEEFERKFPPFENWTKIVTLTLGWSKSVLNMVTTLEEAFKPKPAS</sequence>
<gene>
    <name evidence="1" type="ORF">CTheo_2743</name>
</gene>
<reference evidence="1 2" key="1">
    <citation type="journal article" date="2019" name="Fungal Biol. Biotechnol.">
        <title>Draft genome sequence of fastidious pathogen Ceratobasidium theobromae, which causes vascular-streak dieback in Theobroma cacao.</title>
        <authorList>
            <person name="Ali S.S."/>
            <person name="Asman A."/>
            <person name="Shao J."/>
            <person name="Firmansyah A.P."/>
            <person name="Susilo A.W."/>
            <person name="Rosmana A."/>
            <person name="McMahon P."/>
            <person name="Junaid M."/>
            <person name="Guest D."/>
            <person name="Kheng T.Y."/>
            <person name="Meinhardt L.W."/>
            <person name="Bailey B.A."/>
        </authorList>
    </citation>
    <scope>NUCLEOTIDE SEQUENCE [LARGE SCALE GENOMIC DNA]</scope>
    <source>
        <strain evidence="1 2">CT2</strain>
    </source>
</reference>
<protein>
    <submittedName>
        <fullName evidence="1">Uncharacterized protein</fullName>
    </submittedName>
</protein>
<evidence type="ECO:0000313" key="1">
    <source>
        <dbReference type="EMBL" id="KAB5593774.1"/>
    </source>
</evidence>
<dbReference type="AlphaFoldDB" id="A0A5N5QPZ2"/>
<comment type="caution">
    <text evidence="1">The sequence shown here is derived from an EMBL/GenBank/DDBJ whole genome shotgun (WGS) entry which is preliminary data.</text>
</comment>
<dbReference type="OrthoDB" id="3244206at2759"/>
<dbReference type="Proteomes" id="UP000383932">
    <property type="component" value="Unassembled WGS sequence"/>
</dbReference>
<keyword evidence="2" id="KW-1185">Reference proteome</keyword>
<organism evidence="1 2">
    <name type="scientific">Ceratobasidium theobromae</name>
    <dbReference type="NCBI Taxonomy" id="1582974"/>
    <lineage>
        <taxon>Eukaryota</taxon>
        <taxon>Fungi</taxon>
        <taxon>Dikarya</taxon>
        <taxon>Basidiomycota</taxon>
        <taxon>Agaricomycotina</taxon>
        <taxon>Agaricomycetes</taxon>
        <taxon>Cantharellales</taxon>
        <taxon>Ceratobasidiaceae</taxon>
        <taxon>Ceratobasidium</taxon>
    </lineage>
</organism>